<dbReference type="RefSeq" id="WP_336131504.1">
    <property type="nucleotide sequence ID" value="NZ_JBANDL010000002.1"/>
</dbReference>
<comment type="caution">
    <text evidence="1">The sequence shown here is derived from an EMBL/GenBank/DDBJ whole genome shotgun (WGS) entry which is preliminary data.</text>
</comment>
<evidence type="ECO:0000313" key="1">
    <source>
        <dbReference type="EMBL" id="MEI2454617.1"/>
    </source>
</evidence>
<sequence>MDHIEAIVKNVAWSDRHDEESFTGALHERAVWDAQKCWELEAAFTALPLTQRIFPN</sequence>
<evidence type="ECO:0000313" key="2">
    <source>
        <dbReference type="Proteomes" id="UP001387215"/>
    </source>
</evidence>
<dbReference type="EMBL" id="JBANDL010000002">
    <property type="protein sequence ID" value="MEI2454617.1"/>
    <property type="molecule type" value="Genomic_DNA"/>
</dbReference>
<keyword evidence="2" id="KW-1185">Reference proteome</keyword>
<proteinExistence type="predicted"/>
<accession>A0ABU8D0U1</accession>
<dbReference type="Proteomes" id="UP001387215">
    <property type="component" value="Unassembled WGS sequence"/>
</dbReference>
<reference evidence="1 2" key="1">
    <citation type="submission" date="2024-02" db="EMBL/GenBank/DDBJ databases">
        <title>Lysobacter Genome Sequencing and Mining.</title>
        <authorList>
            <person name="Bierman J."/>
            <person name="Walker M.C."/>
        </authorList>
    </citation>
    <scope>NUCLEOTIDE SEQUENCE [LARGE SCALE GENOMIC DNA]</scope>
    <source>
        <strain evidence="1 2">PB6250</strain>
    </source>
</reference>
<gene>
    <name evidence="1" type="ORF">V2J18_07995</name>
</gene>
<organism evidence="1 2">
    <name type="scientific">Lysobacter firmicutimachus</name>
    <dbReference type="NCBI Taxonomy" id="1792846"/>
    <lineage>
        <taxon>Bacteria</taxon>
        <taxon>Pseudomonadati</taxon>
        <taxon>Pseudomonadota</taxon>
        <taxon>Gammaproteobacteria</taxon>
        <taxon>Lysobacterales</taxon>
        <taxon>Lysobacteraceae</taxon>
        <taxon>Lysobacter</taxon>
    </lineage>
</organism>
<protein>
    <submittedName>
        <fullName evidence="1">Uncharacterized protein</fullName>
    </submittedName>
</protein>
<name>A0ABU8D0U1_9GAMM</name>